<dbReference type="EMBL" id="CP001326">
    <property type="protein sequence ID" value="ACO63545.1"/>
    <property type="molecule type" value="Genomic_DNA"/>
</dbReference>
<name>C1E748_MICCC</name>
<dbReference type="InterPro" id="IPR014840">
    <property type="entry name" value="HRD"/>
</dbReference>
<feature type="compositionally biased region" description="Basic and acidic residues" evidence="1">
    <location>
        <begin position="80"/>
        <end position="91"/>
    </location>
</feature>
<feature type="region of interest" description="Disordered" evidence="1">
    <location>
        <begin position="124"/>
        <end position="182"/>
    </location>
</feature>
<dbReference type="CDD" id="cd11660">
    <property type="entry name" value="SANT_TRF"/>
    <property type="match status" value="1"/>
</dbReference>
<feature type="compositionally biased region" description="Basic and acidic residues" evidence="1">
    <location>
        <begin position="232"/>
        <end position="247"/>
    </location>
</feature>
<feature type="region of interest" description="Disordered" evidence="1">
    <location>
        <begin position="632"/>
        <end position="663"/>
    </location>
</feature>
<dbReference type="Proteomes" id="UP000002009">
    <property type="component" value="Chromosome 5"/>
</dbReference>
<feature type="region of interest" description="Disordered" evidence="1">
    <location>
        <begin position="406"/>
        <end position="457"/>
    </location>
</feature>
<dbReference type="AlphaFoldDB" id="C1E748"/>
<dbReference type="InParanoid" id="C1E748"/>
<sequence>MRCPERKPPRSCQIVVIHVSSVWEQRLCNCIPYENGSRTSCVSQLGDNGIHRISSPSQMLAKKAKKFLNNRRASGAIGDRAPRREGERERTSAMTLSPAAPRRLYVALDLDADAVPVINYKKLKKDSDSRGGGAGGTSPTRGRNNDDPFAANAAIDARMGGGPPGPAGGPSRPQDKLPGGAGNHMAEVIRRIEGFYSAPRFQDSDEEEDDDDADDRVEDAASESDGEEDMVDDGRDPNDPAVIEEKKRKAAMRAAAKAAKKAKQQKRGGKNQYVEEWYDMDDDFIDDDELDEYFERTGRKDKLGGKGGDRFYVNAGQIEFVDDGTGHAQAEAAARRRAKKVEGRELSAVPGGVEWTEEMVEALRRGIAKHGRRWRTIKHDAEFEGWFRPVSFGSMRHKWRNMVKSGLVGGGGGGGNVGTPPHPNESHPKGTNSAPSSGGRDEPAGADPRGAQENTVGGARALSASAAAAAAAHRPGVDAPAAGGGAFGGAMSYGLGVSGDWCAELNAAIDHVRGASAREGAPQKMADGRSPPLSDAMLTALEAVVRVVKIDFGAPVFPIGLLAEMMEFLEPFCSQATLGKNMNKIAKNLKGGAATAQPKAVANGVANGAFEPTRVADVSGVVKRALPEISKPVAPTAAPMAPEPEPEVRAPVPEAYEEESEYV</sequence>
<evidence type="ECO:0000259" key="2">
    <source>
        <dbReference type="Pfam" id="PF08729"/>
    </source>
</evidence>
<dbReference type="Pfam" id="PF08729">
    <property type="entry name" value="HUN"/>
    <property type="match status" value="1"/>
</dbReference>
<protein>
    <recommendedName>
        <fullName evidence="2">Hpc2-related domain-containing protein</fullName>
    </recommendedName>
</protein>
<feature type="compositionally biased region" description="Basic residues" evidence="1">
    <location>
        <begin position="258"/>
        <end position="269"/>
    </location>
</feature>
<proteinExistence type="predicted"/>
<reference evidence="3 4" key="1">
    <citation type="journal article" date="2009" name="Science">
        <title>Green evolution and dynamic adaptations revealed by genomes of the marine picoeukaryotes Micromonas.</title>
        <authorList>
            <person name="Worden A.Z."/>
            <person name="Lee J.H."/>
            <person name="Mock T."/>
            <person name="Rouze P."/>
            <person name="Simmons M.P."/>
            <person name="Aerts A.L."/>
            <person name="Allen A.E."/>
            <person name="Cuvelier M.L."/>
            <person name="Derelle E."/>
            <person name="Everett M.V."/>
            <person name="Foulon E."/>
            <person name="Grimwood J."/>
            <person name="Gundlach H."/>
            <person name="Henrissat B."/>
            <person name="Napoli C."/>
            <person name="McDonald S.M."/>
            <person name="Parker M.S."/>
            <person name="Rombauts S."/>
            <person name="Salamov A."/>
            <person name="Von Dassow P."/>
            <person name="Badger J.H."/>
            <person name="Coutinho P.M."/>
            <person name="Demir E."/>
            <person name="Dubchak I."/>
            <person name="Gentemann C."/>
            <person name="Eikrem W."/>
            <person name="Gready J.E."/>
            <person name="John U."/>
            <person name="Lanier W."/>
            <person name="Lindquist E.A."/>
            <person name="Lucas S."/>
            <person name="Mayer K.F."/>
            <person name="Moreau H."/>
            <person name="Not F."/>
            <person name="Otillar R."/>
            <person name="Panaud O."/>
            <person name="Pangilinan J."/>
            <person name="Paulsen I."/>
            <person name="Piegu B."/>
            <person name="Poliakov A."/>
            <person name="Robbens S."/>
            <person name="Schmutz J."/>
            <person name="Toulza E."/>
            <person name="Wyss T."/>
            <person name="Zelensky A."/>
            <person name="Zhou K."/>
            <person name="Armbrust E.V."/>
            <person name="Bhattacharya D."/>
            <person name="Goodenough U.W."/>
            <person name="Van de Peer Y."/>
            <person name="Grigoriev I.V."/>
        </authorList>
    </citation>
    <scope>NUCLEOTIDE SEQUENCE [LARGE SCALE GENOMIC DNA]</scope>
    <source>
        <strain evidence="4">RCC299 / NOUM17</strain>
    </source>
</reference>
<organism evidence="3 4">
    <name type="scientific">Micromonas commoda (strain RCC299 / NOUM17 / CCMP2709)</name>
    <name type="common">Picoplanktonic green alga</name>
    <dbReference type="NCBI Taxonomy" id="296587"/>
    <lineage>
        <taxon>Eukaryota</taxon>
        <taxon>Viridiplantae</taxon>
        <taxon>Chlorophyta</taxon>
        <taxon>Mamiellophyceae</taxon>
        <taxon>Mamiellales</taxon>
        <taxon>Mamiellaceae</taxon>
        <taxon>Micromonas</taxon>
    </lineage>
</organism>
<evidence type="ECO:0000313" key="4">
    <source>
        <dbReference type="Proteomes" id="UP000002009"/>
    </source>
</evidence>
<dbReference type="KEGG" id="mis:MICPUN_58884"/>
<dbReference type="OrthoDB" id="10687528at2759"/>
<evidence type="ECO:0000313" key="3">
    <source>
        <dbReference type="EMBL" id="ACO63545.1"/>
    </source>
</evidence>
<evidence type="ECO:0000256" key="1">
    <source>
        <dbReference type="SAM" id="MobiDB-lite"/>
    </source>
</evidence>
<keyword evidence="4" id="KW-1185">Reference proteome</keyword>
<dbReference type="OMA" id="GAGNHMA"/>
<dbReference type="RefSeq" id="XP_002502287.1">
    <property type="nucleotide sequence ID" value="XM_002502241.1"/>
</dbReference>
<feature type="domain" description="Hpc2-related" evidence="2">
    <location>
        <begin position="263"/>
        <end position="319"/>
    </location>
</feature>
<feature type="compositionally biased region" description="Acidic residues" evidence="1">
    <location>
        <begin position="204"/>
        <end position="231"/>
    </location>
</feature>
<dbReference type="Gene3D" id="1.10.10.60">
    <property type="entry name" value="Homeodomain-like"/>
    <property type="match status" value="1"/>
</dbReference>
<feature type="region of interest" description="Disordered" evidence="1">
    <location>
        <begin position="71"/>
        <end position="96"/>
    </location>
</feature>
<feature type="region of interest" description="Disordered" evidence="1">
    <location>
        <begin position="196"/>
        <end position="270"/>
    </location>
</feature>
<dbReference type="GeneID" id="8243946"/>
<gene>
    <name evidence="3" type="ORF">MICPUN_58884</name>
</gene>
<accession>C1E748</accession>
<feature type="compositionally biased region" description="Gly residues" evidence="1">
    <location>
        <begin position="407"/>
        <end position="417"/>
    </location>
</feature>